<dbReference type="Proteomes" id="UP000238701">
    <property type="component" value="Unassembled WGS sequence"/>
</dbReference>
<accession>A0A2U3LD50</accession>
<dbReference type="Gene3D" id="1.20.1740.10">
    <property type="entry name" value="Amino acid/polyamine transporter I"/>
    <property type="match status" value="1"/>
</dbReference>
<comment type="subcellular location">
    <subcellularLocation>
        <location evidence="1">Cell membrane</location>
        <topology evidence="1">Multi-pass membrane protein</topology>
    </subcellularLocation>
</comment>
<keyword evidence="2" id="KW-1003">Cell membrane</keyword>
<feature type="transmembrane region" description="Helical" evidence="7">
    <location>
        <begin position="153"/>
        <end position="171"/>
    </location>
</feature>
<dbReference type="InterPro" id="IPR050367">
    <property type="entry name" value="APC_superfamily"/>
</dbReference>
<dbReference type="PANTHER" id="PTHR42770">
    <property type="entry name" value="AMINO ACID TRANSPORTER-RELATED"/>
    <property type="match status" value="1"/>
</dbReference>
<evidence type="ECO:0000256" key="1">
    <source>
        <dbReference type="ARBA" id="ARBA00004651"/>
    </source>
</evidence>
<feature type="transmembrane region" description="Helical" evidence="7">
    <location>
        <begin position="68"/>
        <end position="88"/>
    </location>
</feature>
<feature type="transmembrane region" description="Helical" evidence="7">
    <location>
        <begin position="183"/>
        <end position="204"/>
    </location>
</feature>
<feature type="transmembrane region" description="Helical" evidence="7">
    <location>
        <begin position="216"/>
        <end position="242"/>
    </location>
</feature>
<dbReference type="GO" id="GO:0005886">
    <property type="term" value="C:plasma membrane"/>
    <property type="evidence" value="ECO:0007669"/>
    <property type="project" value="UniProtKB-SubCell"/>
</dbReference>
<evidence type="ECO:0000256" key="4">
    <source>
        <dbReference type="ARBA" id="ARBA00022989"/>
    </source>
</evidence>
<feature type="transmembrane region" description="Helical" evidence="7">
    <location>
        <begin position="312"/>
        <end position="338"/>
    </location>
</feature>
<dbReference type="EMBL" id="OMOD01000194">
    <property type="protein sequence ID" value="SPF49865.1"/>
    <property type="molecule type" value="Genomic_DNA"/>
</dbReference>
<reference evidence="9" key="1">
    <citation type="submission" date="2018-02" db="EMBL/GenBank/DDBJ databases">
        <authorList>
            <person name="Hausmann B."/>
        </authorList>
    </citation>
    <scope>NUCLEOTIDE SEQUENCE [LARGE SCALE GENOMIC DNA]</scope>
    <source>
        <strain evidence="9">Peat soil MAG SbA1</strain>
    </source>
</reference>
<feature type="transmembrane region" description="Helical" evidence="7">
    <location>
        <begin position="457"/>
        <end position="479"/>
    </location>
</feature>
<evidence type="ECO:0000256" key="7">
    <source>
        <dbReference type="SAM" id="Phobius"/>
    </source>
</evidence>
<dbReference type="PANTHER" id="PTHR42770:SF7">
    <property type="entry name" value="MEMBRANE PROTEIN"/>
    <property type="match status" value="1"/>
</dbReference>
<evidence type="ECO:0000256" key="3">
    <source>
        <dbReference type="ARBA" id="ARBA00022692"/>
    </source>
</evidence>
<feature type="transmembrane region" description="Helical" evidence="7">
    <location>
        <begin position="392"/>
        <end position="413"/>
    </location>
</feature>
<keyword evidence="3 7" id="KW-0812">Transmembrane</keyword>
<keyword evidence="4 7" id="KW-1133">Transmembrane helix</keyword>
<feature type="transmembrane region" description="Helical" evidence="7">
    <location>
        <begin position="262"/>
        <end position="281"/>
    </location>
</feature>
<dbReference type="GO" id="GO:0022857">
    <property type="term" value="F:transmembrane transporter activity"/>
    <property type="evidence" value="ECO:0007669"/>
    <property type="project" value="InterPro"/>
</dbReference>
<feature type="transmembrane region" description="Helical" evidence="7">
    <location>
        <begin position="41"/>
        <end position="62"/>
    </location>
</feature>
<dbReference type="OrthoDB" id="127638at2"/>
<evidence type="ECO:0000256" key="2">
    <source>
        <dbReference type="ARBA" id="ARBA00022475"/>
    </source>
</evidence>
<name>A0A2U3LD50_9BACT</name>
<dbReference type="PIRSF" id="PIRSF006060">
    <property type="entry name" value="AA_transporter"/>
    <property type="match status" value="1"/>
</dbReference>
<dbReference type="AlphaFoldDB" id="A0A2U3LD50"/>
<dbReference type="InterPro" id="IPR002293">
    <property type="entry name" value="AA/rel_permease1"/>
</dbReference>
<evidence type="ECO:0000313" key="8">
    <source>
        <dbReference type="EMBL" id="SPF49865.1"/>
    </source>
</evidence>
<gene>
    <name evidence="8" type="ORF">SBA1_950014</name>
</gene>
<feature type="transmembrane region" description="Helical" evidence="7">
    <location>
        <begin position="425"/>
        <end position="445"/>
    </location>
</feature>
<organism evidence="8 9">
    <name type="scientific">Candidatus Sulfotelmatobacter kueseliae</name>
    <dbReference type="NCBI Taxonomy" id="2042962"/>
    <lineage>
        <taxon>Bacteria</taxon>
        <taxon>Pseudomonadati</taxon>
        <taxon>Acidobacteriota</taxon>
        <taxon>Terriglobia</taxon>
        <taxon>Terriglobales</taxon>
        <taxon>Candidatus Korobacteraceae</taxon>
        <taxon>Candidatus Sulfotelmatobacter</taxon>
    </lineage>
</organism>
<proteinExistence type="predicted"/>
<feature type="transmembrane region" description="Helical" evidence="7">
    <location>
        <begin position="109"/>
        <end position="127"/>
    </location>
</feature>
<evidence type="ECO:0000313" key="9">
    <source>
        <dbReference type="Proteomes" id="UP000238701"/>
    </source>
</evidence>
<keyword evidence="5 7" id="KW-0472">Membrane</keyword>
<feature type="transmembrane region" description="Helical" evidence="7">
    <location>
        <begin position="359"/>
        <end position="380"/>
    </location>
</feature>
<protein>
    <submittedName>
        <fullName evidence="8">Putative Amino acid permease-associated region</fullName>
    </submittedName>
</protein>
<sequence length="500" mass="52677">MSQSSRQTAMRANSVDTESPAKTAMPPSGHLKANALSLSDAIILGLASSAPAQTMAVALPALVAAVGYAGLLPIACAFVPMLGIALAYQRLNRWEQSAGATYTWVSKALHPYLGFVAGWMILLYYTLGTTSTTVPAGTYTLQLIAPAMANNKLAAVAIGSLWNLLVTFLLLSGIEIAARFQRALAVFEYLVLFLFVVLGIRALMSGHAAARVTTAWFSVSGAGGVKGFAAGTLIAVFMYSGWDAAIYVNEETKDKESNPGRAALSSVVILLFVYCLITFAYQGAVSRAALQSSAGNALAVIAQRLMPRSGSLLLSLVVLLGTVACLQVAIVSSSRLGFAMAGDRVMPRFFRIVHPRTGSPWAVTLFMGGINLVFLMLTAFEAGGVREVLSNIASALGIIASLFYALTAIAAVWQYRAALFRNVGNFIFGGLWPALGAVSLLAIVVEAVLTRAVSTSVLWAGLGATAIALPVAVGIRYIGKVPFFSQSPRNQIQPDQARQI</sequence>
<feature type="region of interest" description="Disordered" evidence="6">
    <location>
        <begin position="1"/>
        <end position="28"/>
    </location>
</feature>
<evidence type="ECO:0000256" key="5">
    <source>
        <dbReference type="ARBA" id="ARBA00023136"/>
    </source>
</evidence>
<dbReference type="Pfam" id="PF13520">
    <property type="entry name" value="AA_permease_2"/>
    <property type="match status" value="1"/>
</dbReference>
<feature type="compositionally biased region" description="Polar residues" evidence="6">
    <location>
        <begin position="1"/>
        <end position="17"/>
    </location>
</feature>
<evidence type="ECO:0000256" key="6">
    <source>
        <dbReference type="SAM" id="MobiDB-lite"/>
    </source>
</evidence>